<name>A0AAW6TLX5_9FLAO</name>
<reference evidence="2 3" key="1">
    <citation type="submission" date="2023-04" db="EMBL/GenBank/DDBJ databases">
        <title>Two novel species of Flavobacterium.</title>
        <authorList>
            <person name="Liu Q."/>
            <person name="Xin Y.-H."/>
        </authorList>
    </citation>
    <scope>NUCLEOTIDE SEQUENCE [LARGE SCALE GENOMIC DNA]</scope>
    <source>
        <strain evidence="2 3">LB2P87</strain>
    </source>
</reference>
<dbReference type="RefSeq" id="WP_282713985.1">
    <property type="nucleotide sequence ID" value="NZ_JASCRT010000004.1"/>
</dbReference>
<proteinExistence type="predicted"/>
<dbReference type="EMBL" id="JASCRY010000001">
    <property type="protein sequence ID" value="MDI5948380.1"/>
    <property type="molecule type" value="Genomic_DNA"/>
</dbReference>
<dbReference type="InterPro" id="IPR025293">
    <property type="entry name" value="YfiR/HmsC-like"/>
</dbReference>
<feature type="signal peptide" evidence="1">
    <location>
        <begin position="1"/>
        <end position="25"/>
    </location>
</feature>
<dbReference type="Proteomes" id="UP001228643">
    <property type="component" value="Unassembled WGS sequence"/>
</dbReference>
<evidence type="ECO:0000256" key="1">
    <source>
        <dbReference type="SAM" id="SignalP"/>
    </source>
</evidence>
<dbReference type="AlphaFoldDB" id="A0AAW6TLX5"/>
<feature type="chain" id="PRO_5043891116" evidence="1">
    <location>
        <begin position="26"/>
        <end position="174"/>
    </location>
</feature>
<accession>A0AAW6TLX5</accession>
<keyword evidence="3" id="KW-1185">Reference proteome</keyword>
<organism evidence="2 3">
    <name type="scientific">Flavobacterium yafengii</name>
    <dbReference type="NCBI Taxonomy" id="3041253"/>
    <lineage>
        <taxon>Bacteria</taxon>
        <taxon>Pseudomonadati</taxon>
        <taxon>Bacteroidota</taxon>
        <taxon>Flavobacteriia</taxon>
        <taxon>Flavobacteriales</taxon>
        <taxon>Flavobacteriaceae</taxon>
        <taxon>Flavobacterium</taxon>
    </lineage>
</organism>
<gene>
    <name evidence="2" type="ORF">QLS97_01855</name>
</gene>
<protein>
    <submittedName>
        <fullName evidence="2">YfiR family protein</fullName>
    </submittedName>
</protein>
<dbReference type="Pfam" id="PF13689">
    <property type="entry name" value="DUF4154"/>
    <property type="match status" value="1"/>
</dbReference>
<sequence>MMKTKNHLFILSAIIMLMGGNTISAQENSGGKEYALKADFLYRFVDYVYWKNYSKKQTFKIAVLEESPITTSLLDVTKNKKIEVKEYKNLDELSFCNILFVPYNCSIPIETILSKFSGKPVLIVTEQNGYGKKGTHVNFVTVDNKLKFEVNLKAINKAGIGISSFLLQHAIIVQ</sequence>
<comment type="caution">
    <text evidence="2">The sequence shown here is derived from an EMBL/GenBank/DDBJ whole genome shotgun (WGS) entry which is preliminary data.</text>
</comment>
<evidence type="ECO:0000313" key="3">
    <source>
        <dbReference type="Proteomes" id="UP001228643"/>
    </source>
</evidence>
<keyword evidence="1" id="KW-0732">Signal</keyword>
<evidence type="ECO:0000313" key="2">
    <source>
        <dbReference type="EMBL" id="MDI5948380.1"/>
    </source>
</evidence>